<gene>
    <name evidence="3" type="ORF">CYMTET_5946</name>
</gene>
<feature type="region of interest" description="Disordered" evidence="1">
    <location>
        <begin position="58"/>
        <end position="101"/>
    </location>
</feature>
<keyword evidence="4" id="KW-1185">Reference proteome</keyword>
<dbReference type="Pfam" id="PF13960">
    <property type="entry name" value="DUF4218"/>
    <property type="match status" value="1"/>
</dbReference>
<name>A0AAE0GYD9_9CHLO</name>
<reference evidence="3 4" key="1">
    <citation type="journal article" date="2015" name="Genome Biol. Evol.">
        <title>Comparative Genomics of a Bacterivorous Green Alga Reveals Evolutionary Causalities and Consequences of Phago-Mixotrophic Mode of Nutrition.</title>
        <authorList>
            <person name="Burns J.A."/>
            <person name="Paasch A."/>
            <person name="Narechania A."/>
            <person name="Kim E."/>
        </authorList>
    </citation>
    <scope>NUCLEOTIDE SEQUENCE [LARGE SCALE GENOMIC DNA]</scope>
    <source>
        <strain evidence="3 4">PLY_AMNH</strain>
    </source>
</reference>
<protein>
    <recommendedName>
        <fullName evidence="2">DUF4218 domain-containing protein</fullName>
    </recommendedName>
</protein>
<feature type="region of interest" description="Disordered" evidence="1">
    <location>
        <begin position="251"/>
        <end position="274"/>
    </location>
</feature>
<feature type="region of interest" description="Disordered" evidence="1">
    <location>
        <begin position="372"/>
        <end position="394"/>
    </location>
</feature>
<feature type="region of interest" description="Disordered" evidence="1">
    <location>
        <begin position="562"/>
        <end position="582"/>
    </location>
</feature>
<feature type="domain" description="DUF4218" evidence="2">
    <location>
        <begin position="1019"/>
        <end position="1100"/>
    </location>
</feature>
<dbReference type="Pfam" id="PF02992">
    <property type="entry name" value="Transposase_21"/>
    <property type="match status" value="1"/>
</dbReference>
<feature type="region of interest" description="Disordered" evidence="1">
    <location>
        <begin position="304"/>
        <end position="324"/>
    </location>
</feature>
<proteinExistence type="predicted"/>
<sequence>MTSRHEEDVAQVYANKRHAVGEWVESSFGLLSEQTPMREIDTEMSEWLGEDVYVMHPAVSPKPLEPPKPPEPTEPSRPPPPLDLIPNPPEPVKETMEPADVTQPTVDHDIQEILQKILRIPRVDPVSYNSGVHPDARVRYLVDHFVVFVRTVGEGLGPWPWKKRFLRGSLSEIRKCASKWPVAGAELKVPLGAVEKIWQLEKNADLHQVLEDITELATRFIVSIFPYIVHKVPVDILISSVLGPPPNVDWGDEADLGVGGDPPSPEPPEPPPRRKIYKKLRRVPRLNFADVAIPAVTDEVPSARGEADLGVGGDPPSGAQEDDFNPQRMLCDCGACHQKGIMVSKSTRTRHRRMFKQMLPPTVIPEEAIRVPLAGSRSESAEVDDDDDEEDDEEIDMDGNVVDQNIMHEDADAAAMYPDVLPDDDPFRISILAELAKKMEVLEKCTAKDGREASASETLIDILEWNLDNNMSQTSFGDLLNILKTNHPRTFADLPASFKETMSRYKDFDLPFHVVDVCPGDEARKKPGGCVLFEGEYATLDHCPKCNACRWEEDGMADERAAGAVNDDDGPAVMEGTKKKTKKKAKPKKAKCRFYHWRVEDLLSRVYSNPTTAGLMRSHGTRRTPGSTEMFDIPDGSEWKEKQAAYPDFFESLTNVVILLCADGASVWKDGSGVFPIYFQILNLPPEIRKRFENLELYGLMAGKPANTAVLYEKLVDELLHLWQEGFYCWDAHTEEVVNIRVMLLAVVFDYKGLTDAMRIMDVGSFSGCAKCKIRGRGKCPHMGKMVYKLSEQDPPGPSDLKTDEFIRRAAKRHESMSTCETAALLKDILEESIKHTGVKFPAAFMRLPYFNLLKNVIIDGMHQIRNIGLHCHDGLMGFDFSPAVREHARMNGMHPSWWKRSRNSEGTEYYVMTDGPFAIPPRAKASTTVRCRETWKKWTNKDLATPRPWGEGHKKLLCPNGSNTAPKTLKCHEALKMLQAGIFSMLASADRDEGYGTNSLKELMGMLTVIVRELTMEIVDPEDVPKLQRLVNEFLESLEVNGSPDWLVINTHLLSHLPDQLLMYGPMRGTWMYVFESFNGRIRGWVKNNAYPVQSIMQGVGRYKMVQSIRGFINVLRRRQEEATQVLPAFGLRRPLPFLATSPLFEEYRNTVVVATTGTRHHLSFDERGKVEIWMSANIPTYPALKEKYAAFVTYANRENAFVRRKIGGRVGAERLIHVAPMHADPSAWLGRPYTEYEAALIEGPPSQCQSFGSVSIRGVCYRTAFQDAGKKTCQCFFRTFFEGENKNGISIETDRCVSYENP</sequence>
<feature type="compositionally biased region" description="Pro residues" evidence="1">
    <location>
        <begin position="63"/>
        <end position="90"/>
    </location>
</feature>
<dbReference type="InterPro" id="IPR004242">
    <property type="entry name" value="Transposase_21"/>
</dbReference>
<feature type="compositionally biased region" description="Acidic residues" evidence="1">
    <location>
        <begin position="381"/>
        <end position="394"/>
    </location>
</feature>
<evidence type="ECO:0000259" key="2">
    <source>
        <dbReference type="Pfam" id="PF13960"/>
    </source>
</evidence>
<evidence type="ECO:0000256" key="1">
    <source>
        <dbReference type="SAM" id="MobiDB-lite"/>
    </source>
</evidence>
<comment type="caution">
    <text evidence="3">The sequence shown here is derived from an EMBL/GenBank/DDBJ whole genome shotgun (WGS) entry which is preliminary data.</text>
</comment>
<evidence type="ECO:0000313" key="3">
    <source>
        <dbReference type="EMBL" id="KAK3286497.1"/>
    </source>
</evidence>
<organism evidence="3 4">
    <name type="scientific">Cymbomonas tetramitiformis</name>
    <dbReference type="NCBI Taxonomy" id="36881"/>
    <lineage>
        <taxon>Eukaryota</taxon>
        <taxon>Viridiplantae</taxon>
        <taxon>Chlorophyta</taxon>
        <taxon>Pyramimonadophyceae</taxon>
        <taxon>Pyramimonadales</taxon>
        <taxon>Pyramimonadaceae</taxon>
        <taxon>Cymbomonas</taxon>
    </lineage>
</organism>
<dbReference type="InterPro" id="IPR025452">
    <property type="entry name" value="DUF4218"/>
</dbReference>
<dbReference type="EMBL" id="LGRX02001242">
    <property type="protein sequence ID" value="KAK3286497.1"/>
    <property type="molecule type" value="Genomic_DNA"/>
</dbReference>
<dbReference type="PANTHER" id="PTHR46579">
    <property type="entry name" value="F5/8 TYPE C DOMAIN-CONTAINING PROTEIN-RELATED"/>
    <property type="match status" value="1"/>
</dbReference>
<dbReference type="PANTHER" id="PTHR46579:SF1">
    <property type="entry name" value="F5_8 TYPE C DOMAIN-CONTAINING PROTEIN"/>
    <property type="match status" value="1"/>
</dbReference>
<evidence type="ECO:0000313" key="4">
    <source>
        <dbReference type="Proteomes" id="UP001190700"/>
    </source>
</evidence>
<dbReference type="Proteomes" id="UP001190700">
    <property type="component" value="Unassembled WGS sequence"/>
</dbReference>
<accession>A0AAE0GYD9</accession>